<comment type="caution">
    <text evidence="1">The sequence shown here is derived from an EMBL/GenBank/DDBJ whole genome shotgun (WGS) entry which is preliminary data.</text>
</comment>
<dbReference type="CDD" id="cd06325">
    <property type="entry name" value="PBP1_ABC_unchar_transporter"/>
    <property type="match status" value="1"/>
</dbReference>
<accession>A0ABU8WJW7</accession>
<evidence type="ECO:0000313" key="1">
    <source>
        <dbReference type="EMBL" id="MEJ8847619.1"/>
    </source>
</evidence>
<dbReference type="Pfam" id="PF04392">
    <property type="entry name" value="ABC_sub_bind"/>
    <property type="match status" value="1"/>
</dbReference>
<keyword evidence="2" id="KW-1185">Reference proteome</keyword>
<name>A0ABU8WJW7_9BURK</name>
<dbReference type="EMBL" id="JBBKZT010000005">
    <property type="protein sequence ID" value="MEJ8847619.1"/>
    <property type="molecule type" value="Genomic_DNA"/>
</dbReference>
<gene>
    <name evidence="1" type="ORF">WKW82_13250</name>
</gene>
<dbReference type="InterPro" id="IPR028082">
    <property type="entry name" value="Peripla_BP_I"/>
</dbReference>
<dbReference type="Proteomes" id="UP001385892">
    <property type="component" value="Unassembled WGS sequence"/>
</dbReference>
<organism evidence="1 2">
    <name type="scientific">Variovorax rhizosphaerae</name>
    <dbReference type="NCBI Taxonomy" id="1836200"/>
    <lineage>
        <taxon>Bacteria</taxon>
        <taxon>Pseudomonadati</taxon>
        <taxon>Pseudomonadota</taxon>
        <taxon>Betaproteobacteria</taxon>
        <taxon>Burkholderiales</taxon>
        <taxon>Comamonadaceae</taxon>
        <taxon>Variovorax</taxon>
    </lineage>
</organism>
<protein>
    <submittedName>
        <fullName evidence="1">ABC transporter substrate-binding protein</fullName>
    </submittedName>
</protein>
<proteinExistence type="predicted"/>
<sequence length="285" mass="30412">MRDQMQVLIAGLSDLGWIVGRNLALDSVWAEQHYERFPQLARDLVSRNVDLIIVLAGTTAAQAAKAATSRIPILVIGVADPVKFGLVASLNRPGGNLTGLTQPLASWGKFLELAREAVPGARRVAVIGNPTNVIYSDYVTENETAARLLGLQLQVIPISSGEELPAAFGAMKSARAEVLVYGPDSVFLNNAGQIMALARDARLPVIGPNRHAAELGALATFSADYAALFRQAAVYADKLLRGAKPAEMAMAQPDRYDLIVNLRTARLLGITVPPAVVVRASEVIE</sequence>
<dbReference type="Gene3D" id="3.40.50.2300">
    <property type="match status" value="2"/>
</dbReference>
<dbReference type="PANTHER" id="PTHR35271:SF1">
    <property type="entry name" value="ABC TRANSPORTER, SUBSTRATE-BINDING LIPOPROTEIN"/>
    <property type="match status" value="1"/>
</dbReference>
<dbReference type="SUPFAM" id="SSF53822">
    <property type="entry name" value="Periplasmic binding protein-like I"/>
    <property type="match status" value="1"/>
</dbReference>
<reference evidence="1 2" key="1">
    <citation type="submission" date="2024-03" db="EMBL/GenBank/DDBJ databases">
        <title>Novel species of the genus Variovorax.</title>
        <authorList>
            <person name="Liu Q."/>
            <person name="Xin Y.-H."/>
        </authorList>
    </citation>
    <scope>NUCLEOTIDE SEQUENCE [LARGE SCALE GENOMIC DNA]</scope>
    <source>
        <strain evidence="1 2">KACC 18900</strain>
    </source>
</reference>
<dbReference type="PANTHER" id="PTHR35271">
    <property type="entry name" value="ABC TRANSPORTER, SUBSTRATE-BINDING LIPOPROTEIN-RELATED"/>
    <property type="match status" value="1"/>
</dbReference>
<dbReference type="InterPro" id="IPR007487">
    <property type="entry name" value="ABC_transpt-TYRBP-like"/>
</dbReference>
<evidence type="ECO:0000313" key="2">
    <source>
        <dbReference type="Proteomes" id="UP001385892"/>
    </source>
</evidence>
<dbReference type="RefSeq" id="WP_340342744.1">
    <property type="nucleotide sequence ID" value="NZ_JBBKZT010000005.1"/>
</dbReference>